<reference evidence="1 3" key="1">
    <citation type="journal article" date="2016" name="Front. Microbiol.">
        <title>Comprehensive Phylogenetic Analysis of Bovine Non-aureus Staphylococci Species Based on Whole-Genome Sequencing.</title>
        <authorList>
            <person name="Naushad S."/>
            <person name="Barkema H.W."/>
            <person name="Luby C."/>
            <person name="Condas L.A."/>
            <person name="Nobrega D.B."/>
            <person name="Carson D.A."/>
            <person name="De Buck J."/>
        </authorList>
    </citation>
    <scope>NUCLEOTIDE SEQUENCE [LARGE SCALE GENOMIC DNA]</scope>
    <source>
        <strain evidence="1 3">SNUC 4337</strain>
    </source>
</reference>
<dbReference type="Proteomes" id="UP000254412">
    <property type="component" value="Unassembled WGS sequence"/>
</dbReference>
<evidence type="ECO:0000313" key="3">
    <source>
        <dbReference type="Proteomes" id="UP000240400"/>
    </source>
</evidence>
<dbReference type="EMBL" id="PZHR01000193">
    <property type="protein sequence ID" value="PTK55675.1"/>
    <property type="molecule type" value="Genomic_DNA"/>
</dbReference>
<accession>A0A291JLU6</accession>
<dbReference type="GeneID" id="66777130"/>
<evidence type="ECO:0000313" key="1">
    <source>
        <dbReference type="EMBL" id="PTK55675.1"/>
    </source>
</evidence>
<dbReference type="AlphaFoldDB" id="A0A291JLU6"/>
<gene>
    <name evidence="1" type="ORF">BUZ61_13575</name>
    <name evidence="2" type="ORF">NCTC13834_01745</name>
</gene>
<dbReference type="RefSeq" id="WP_096810201.1">
    <property type="nucleotide sequence ID" value="NZ_BMCF01000004.1"/>
</dbReference>
<sequence>MKVNLDWNKEFQEFQEILNSGVNPEWLYNAKANLILMPAFTGKGKQYFYTKDIQKASNTIPFY</sequence>
<reference evidence="1" key="2">
    <citation type="submission" date="2018-03" db="EMBL/GenBank/DDBJ databases">
        <authorList>
            <person name="Keele B.F."/>
        </authorList>
    </citation>
    <scope>NUCLEOTIDE SEQUENCE</scope>
    <source>
        <strain evidence="1">SNUC 4337</strain>
    </source>
</reference>
<reference evidence="2 4" key="3">
    <citation type="submission" date="2018-06" db="EMBL/GenBank/DDBJ databases">
        <authorList>
            <consortium name="Pathogen Informatics"/>
            <person name="Doyle S."/>
        </authorList>
    </citation>
    <scope>NUCLEOTIDE SEQUENCE [LARGE SCALE GENOMIC DNA]</scope>
    <source>
        <strain evidence="2 4">NCTC13834</strain>
    </source>
</reference>
<dbReference type="OrthoDB" id="2396349at2"/>
<proteinExistence type="predicted"/>
<dbReference type="KEGG" id="snl:BJD96_08650"/>
<evidence type="ECO:0000313" key="4">
    <source>
        <dbReference type="Proteomes" id="UP000254412"/>
    </source>
</evidence>
<name>A0A291JLU6_9STAP</name>
<organism evidence="1 3">
    <name type="scientific">Staphylococcus nepalensis</name>
    <dbReference type="NCBI Taxonomy" id="214473"/>
    <lineage>
        <taxon>Bacteria</taxon>
        <taxon>Bacillati</taxon>
        <taxon>Bacillota</taxon>
        <taxon>Bacilli</taxon>
        <taxon>Bacillales</taxon>
        <taxon>Staphylococcaceae</taxon>
        <taxon>Staphylococcus</taxon>
    </lineage>
</organism>
<protein>
    <submittedName>
        <fullName evidence="1">Uncharacterized protein</fullName>
    </submittedName>
</protein>
<dbReference type="Proteomes" id="UP000240400">
    <property type="component" value="Unassembled WGS sequence"/>
</dbReference>
<dbReference type="EMBL" id="UHDS01000001">
    <property type="protein sequence ID" value="SUM55381.1"/>
    <property type="molecule type" value="Genomic_DNA"/>
</dbReference>
<evidence type="ECO:0000313" key="2">
    <source>
        <dbReference type="EMBL" id="SUM55381.1"/>
    </source>
</evidence>